<keyword evidence="1" id="KW-1133">Transmembrane helix</keyword>
<feature type="transmembrane region" description="Helical" evidence="1">
    <location>
        <begin position="37"/>
        <end position="55"/>
    </location>
</feature>
<dbReference type="InterPro" id="IPR036259">
    <property type="entry name" value="MFS_trans_sf"/>
</dbReference>
<dbReference type="SUPFAM" id="SSF103473">
    <property type="entry name" value="MFS general substrate transporter"/>
    <property type="match status" value="1"/>
</dbReference>
<feature type="transmembrane region" description="Helical" evidence="1">
    <location>
        <begin position="76"/>
        <end position="95"/>
    </location>
</feature>
<name>A0ABM6RPU9_9FIRM</name>
<feature type="transmembrane region" description="Helical" evidence="1">
    <location>
        <begin position="142"/>
        <end position="162"/>
    </location>
</feature>
<dbReference type="InterPro" id="IPR039672">
    <property type="entry name" value="MFS_2"/>
</dbReference>
<feature type="transmembrane region" description="Helical" evidence="1">
    <location>
        <begin position="220"/>
        <end position="242"/>
    </location>
</feature>
<dbReference type="Gene3D" id="1.20.1250.20">
    <property type="entry name" value="MFS general substrate transporter like domains"/>
    <property type="match status" value="2"/>
</dbReference>
<gene>
    <name evidence="2" type="ORF">BXT84_05110</name>
</gene>
<dbReference type="Proteomes" id="UP000325292">
    <property type="component" value="Chromosome"/>
</dbReference>
<reference evidence="2 3" key="1">
    <citation type="journal article" date="2019" name="Sci. Rep.">
        <title>Sulfobacillus thermotolerans: new insights into resistance and metabolic capacities of acidophilic chemolithotrophs.</title>
        <authorList>
            <person name="Panyushkina A.E."/>
            <person name="Babenko V.V."/>
            <person name="Nikitina A.S."/>
            <person name="Selezneva O.V."/>
            <person name="Tsaplina I.A."/>
            <person name="Letarova M.A."/>
            <person name="Kostryukova E.S."/>
            <person name="Letarov A.V."/>
        </authorList>
    </citation>
    <scope>NUCLEOTIDE SEQUENCE [LARGE SCALE GENOMIC DNA]</scope>
    <source>
        <strain evidence="2 3">Kr1</strain>
    </source>
</reference>
<sequence>MAIRPKWYALGNLGSNIFSQAFATFALFFYIDHLRAPLGAITAAMAVQSVWHAVLNPAIGQWSDRTRTRFGRRIPYIAGLSLPVGILFFFLWHPVVSHQWLPAYFLFIVMFFDLTYLTVVLNWTSLFPEMFRSVQQRTRAQFPRQVVGVIALLIGVAAPPLLYGHLGWTAMGFILGTIGTAGFFLSLFGSHEEPTIASLPHWSLWESPRILRQEQGFRQFLAMNFLVQLTLGLVPAVLPFYAKYVLHLSHSMLSLVLASIFVTAMILILPWTRVVRKIGSHQSIRWTIGWIAAGLLPLLWAHGPLIVLVSAVFLGSGLAGFLTLADVLMAEIIDYDARQTGRRREGIFYGINGFILRLGVSVQALLLYIVLHSTGYHANAHGYASISVQAGFRALISGIPLVFLALAFWTIYRFSVPESVVEAPESLTV</sequence>
<keyword evidence="3" id="KW-1185">Reference proteome</keyword>
<feature type="transmembrane region" description="Helical" evidence="1">
    <location>
        <begin position="101"/>
        <end position="121"/>
    </location>
</feature>
<feature type="transmembrane region" description="Helical" evidence="1">
    <location>
        <begin position="346"/>
        <end position="371"/>
    </location>
</feature>
<keyword evidence="1" id="KW-0472">Membrane</keyword>
<evidence type="ECO:0000313" key="3">
    <source>
        <dbReference type="Proteomes" id="UP000325292"/>
    </source>
</evidence>
<feature type="transmembrane region" description="Helical" evidence="1">
    <location>
        <begin position="391"/>
        <end position="412"/>
    </location>
</feature>
<dbReference type="EMBL" id="CP019454">
    <property type="protein sequence ID" value="AUW93410.1"/>
    <property type="molecule type" value="Genomic_DNA"/>
</dbReference>
<feature type="transmembrane region" description="Helical" evidence="1">
    <location>
        <begin position="248"/>
        <end position="271"/>
    </location>
</feature>
<dbReference type="Pfam" id="PF13347">
    <property type="entry name" value="MFS_2"/>
    <property type="match status" value="1"/>
</dbReference>
<dbReference type="PANTHER" id="PTHR11328">
    <property type="entry name" value="MAJOR FACILITATOR SUPERFAMILY DOMAIN-CONTAINING PROTEIN"/>
    <property type="match status" value="1"/>
</dbReference>
<organism evidence="2 3">
    <name type="scientific">Sulfobacillus thermotolerans</name>
    <dbReference type="NCBI Taxonomy" id="338644"/>
    <lineage>
        <taxon>Bacteria</taxon>
        <taxon>Bacillati</taxon>
        <taxon>Bacillota</taxon>
        <taxon>Clostridia</taxon>
        <taxon>Eubacteriales</taxon>
        <taxon>Clostridiales Family XVII. Incertae Sedis</taxon>
        <taxon>Sulfobacillus</taxon>
    </lineage>
</organism>
<keyword evidence="1" id="KW-0812">Transmembrane</keyword>
<evidence type="ECO:0000313" key="2">
    <source>
        <dbReference type="EMBL" id="AUW93410.1"/>
    </source>
</evidence>
<accession>A0ABM6RPU9</accession>
<feature type="transmembrane region" description="Helical" evidence="1">
    <location>
        <begin position="306"/>
        <end position="325"/>
    </location>
</feature>
<feature type="transmembrane region" description="Helical" evidence="1">
    <location>
        <begin position="7"/>
        <end position="31"/>
    </location>
</feature>
<feature type="transmembrane region" description="Helical" evidence="1">
    <location>
        <begin position="168"/>
        <end position="188"/>
    </location>
</feature>
<proteinExistence type="predicted"/>
<feature type="transmembrane region" description="Helical" evidence="1">
    <location>
        <begin position="283"/>
        <end position="300"/>
    </location>
</feature>
<dbReference type="PANTHER" id="PTHR11328:SF24">
    <property type="entry name" value="MAJOR FACILITATOR SUPERFAMILY (MFS) PROFILE DOMAIN-CONTAINING PROTEIN"/>
    <property type="match status" value="1"/>
</dbReference>
<protein>
    <submittedName>
        <fullName evidence="2">MFS transporter</fullName>
    </submittedName>
</protein>
<dbReference type="CDD" id="cd17332">
    <property type="entry name" value="MFS_MelB_like"/>
    <property type="match status" value="1"/>
</dbReference>
<evidence type="ECO:0000256" key="1">
    <source>
        <dbReference type="SAM" id="Phobius"/>
    </source>
</evidence>